<sequence length="184" mass="20811">MADRGPTESQELHQIKQLVRVAADALTLAQTLLADRIEQEKTAARQRRKRPLEVQPSEDVLANIRNIATAFEEQLTHPDRKFSECWRDLVKTRIHHRIHRAGRPGAAILLRMIEEPDVFVDQKVLASSAGVASKSPNVIKVYVCHLRNGLEDHGLPADLIETGTRSYRLRAHAIPKIMELVTRP</sequence>
<evidence type="ECO:0000313" key="2">
    <source>
        <dbReference type="Proteomes" id="UP000290975"/>
    </source>
</evidence>
<comment type="caution">
    <text evidence="1">The sequence shown here is derived from an EMBL/GenBank/DDBJ whole genome shotgun (WGS) entry which is preliminary data.</text>
</comment>
<name>A0A401J4I6_SPHXE</name>
<proteinExistence type="predicted"/>
<reference evidence="1 2" key="1">
    <citation type="submission" date="2014-12" db="EMBL/GenBank/DDBJ databases">
        <title>Whole genome sequencing of Sphingobium xenophagum OW59.</title>
        <authorList>
            <person name="Ohta Y."/>
            <person name="Nishi S."/>
            <person name="Hatada Y."/>
        </authorList>
    </citation>
    <scope>NUCLEOTIDE SEQUENCE [LARGE SCALE GENOMIC DNA]</scope>
    <source>
        <strain evidence="1 2">OW59</strain>
    </source>
</reference>
<dbReference type="AlphaFoldDB" id="A0A401J4I6"/>
<accession>A0A401J4I6</accession>
<dbReference type="RefSeq" id="WP_130753344.1">
    <property type="nucleotide sequence ID" value="NZ_BBQY01000019.1"/>
</dbReference>
<gene>
    <name evidence="1" type="ORF">MBESOW_P2818</name>
</gene>
<dbReference type="EMBL" id="BBQY01000019">
    <property type="protein sequence ID" value="GBH31561.1"/>
    <property type="molecule type" value="Genomic_DNA"/>
</dbReference>
<dbReference type="Proteomes" id="UP000290975">
    <property type="component" value="Unassembled WGS sequence"/>
</dbReference>
<evidence type="ECO:0000313" key="1">
    <source>
        <dbReference type="EMBL" id="GBH31561.1"/>
    </source>
</evidence>
<organism evidence="1 2">
    <name type="scientific">Sphingobium xenophagum</name>
    <dbReference type="NCBI Taxonomy" id="121428"/>
    <lineage>
        <taxon>Bacteria</taxon>
        <taxon>Pseudomonadati</taxon>
        <taxon>Pseudomonadota</taxon>
        <taxon>Alphaproteobacteria</taxon>
        <taxon>Sphingomonadales</taxon>
        <taxon>Sphingomonadaceae</taxon>
        <taxon>Sphingobium</taxon>
    </lineage>
</organism>
<protein>
    <submittedName>
        <fullName evidence="1">Uncharacterized protein</fullName>
    </submittedName>
</protein>
<keyword evidence="2" id="KW-1185">Reference proteome</keyword>